<feature type="compositionally biased region" description="Basic residues" evidence="1">
    <location>
        <begin position="19"/>
        <end position="28"/>
    </location>
</feature>
<keyword evidence="4" id="KW-1185">Reference proteome</keyword>
<accession>A0A0P0VMR2</accession>
<evidence type="ECO:0000256" key="1">
    <source>
        <dbReference type="SAM" id="MobiDB-lite"/>
    </source>
</evidence>
<proteinExistence type="predicted"/>
<dbReference type="AlphaFoldDB" id="A0A0P0VMR2"/>
<evidence type="ECO:0000313" key="4">
    <source>
        <dbReference type="Proteomes" id="UP000059680"/>
    </source>
</evidence>
<reference evidence="4" key="1">
    <citation type="journal article" date="2005" name="Nature">
        <title>The map-based sequence of the rice genome.</title>
        <authorList>
            <consortium name="International rice genome sequencing project (IRGSP)"/>
            <person name="Matsumoto T."/>
            <person name="Wu J."/>
            <person name="Kanamori H."/>
            <person name="Katayose Y."/>
            <person name="Fujisawa M."/>
            <person name="Namiki N."/>
            <person name="Mizuno H."/>
            <person name="Yamamoto K."/>
            <person name="Antonio B.A."/>
            <person name="Baba T."/>
            <person name="Sakata K."/>
            <person name="Nagamura Y."/>
            <person name="Aoki H."/>
            <person name="Arikawa K."/>
            <person name="Arita K."/>
            <person name="Bito T."/>
            <person name="Chiden Y."/>
            <person name="Fujitsuka N."/>
            <person name="Fukunaka R."/>
            <person name="Hamada M."/>
            <person name="Harada C."/>
            <person name="Hayashi A."/>
            <person name="Hijishita S."/>
            <person name="Honda M."/>
            <person name="Hosokawa S."/>
            <person name="Ichikawa Y."/>
            <person name="Idonuma A."/>
            <person name="Iijima M."/>
            <person name="Ikeda M."/>
            <person name="Ikeno M."/>
            <person name="Ito K."/>
            <person name="Ito S."/>
            <person name="Ito T."/>
            <person name="Ito Y."/>
            <person name="Ito Y."/>
            <person name="Iwabuchi A."/>
            <person name="Kamiya K."/>
            <person name="Karasawa W."/>
            <person name="Kurita K."/>
            <person name="Katagiri S."/>
            <person name="Kikuta A."/>
            <person name="Kobayashi H."/>
            <person name="Kobayashi N."/>
            <person name="Machita K."/>
            <person name="Maehara T."/>
            <person name="Masukawa M."/>
            <person name="Mizubayashi T."/>
            <person name="Mukai Y."/>
            <person name="Nagasaki H."/>
            <person name="Nagata Y."/>
            <person name="Naito S."/>
            <person name="Nakashima M."/>
            <person name="Nakama Y."/>
            <person name="Nakamichi Y."/>
            <person name="Nakamura M."/>
            <person name="Meguro A."/>
            <person name="Negishi M."/>
            <person name="Ohta I."/>
            <person name="Ohta T."/>
            <person name="Okamoto M."/>
            <person name="Ono N."/>
            <person name="Saji S."/>
            <person name="Sakaguchi M."/>
            <person name="Sakai K."/>
            <person name="Shibata M."/>
            <person name="Shimokawa T."/>
            <person name="Song J."/>
            <person name="Takazaki Y."/>
            <person name="Terasawa K."/>
            <person name="Tsugane M."/>
            <person name="Tsuji K."/>
            <person name="Ueda S."/>
            <person name="Waki K."/>
            <person name="Yamagata H."/>
            <person name="Yamamoto M."/>
            <person name="Yamamoto S."/>
            <person name="Yamane H."/>
            <person name="Yoshiki S."/>
            <person name="Yoshihara R."/>
            <person name="Yukawa K."/>
            <person name="Zhong H."/>
            <person name="Yano M."/>
            <person name="Yuan Q."/>
            <person name="Ouyang S."/>
            <person name="Liu J."/>
            <person name="Jones K.M."/>
            <person name="Gansberger K."/>
            <person name="Moffat K."/>
            <person name="Hill J."/>
            <person name="Bera J."/>
            <person name="Fadrosh D."/>
            <person name="Jin S."/>
            <person name="Johri S."/>
            <person name="Kim M."/>
            <person name="Overton L."/>
            <person name="Reardon M."/>
            <person name="Tsitrin T."/>
            <person name="Vuong H."/>
            <person name="Weaver B."/>
            <person name="Ciecko A."/>
            <person name="Tallon L."/>
            <person name="Jackson J."/>
            <person name="Pai G."/>
            <person name="Aken S.V."/>
            <person name="Utterback T."/>
            <person name="Reidmuller S."/>
            <person name="Feldblyum T."/>
            <person name="Hsiao J."/>
            <person name="Zismann V."/>
            <person name="Iobst S."/>
            <person name="de Vazeille A.R."/>
            <person name="Buell C.R."/>
            <person name="Ying K."/>
            <person name="Li Y."/>
            <person name="Lu T."/>
            <person name="Huang Y."/>
            <person name="Zhao Q."/>
            <person name="Feng Q."/>
            <person name="Zhang L."/>
            <person name="Zhu J."/>
            <person name="Weng Q."/>
            <person name="Mu J."/>
            <person name="Lu Y."/>
            <person name="Fan D."/>
            <person name="Liu Y."/>
            <person name="Guan J."/>
            <person name="Zhang Y."/>
            <person name="Yu S."/>
            <person name="Liu X."/>
            <person name="Zhang Y."/>
            <person name="Hong G."/>
            <person name="Han B."/>
            <person name="Choisne N."/>
            <person name="Demange N."/>
            <person name="Orjeda G."/>
            <person name="Samain S."/>
            <person name="Cattolico L."/>
            <person name="Pelletier E."/>
            <person name="Couloux A."/>
            <person name="Segurens B."/>
            <person name="Wincker P."/>
            <person name="D'Hont A."/>
            <person name="Scarpelli C."/>
            <person name="Weissenbach J."/>
            <person name="Salanoubat M."/>
            <person name="Quetier F."/>
            <person name="Yu Y."/>
            <person name="Kim H.R."/>
            <person name="Rambo T."/>
            <person name="Currie J."/>
            <person name="Collura K."/>
            <person name="Luo M."/>
            <person name="Yang T."/>
            <person name="Ammiraju J.S.S."/>
            <person name="Engler F."/>
            <person name="Soderlund C."/>
            <person name="Wing R.A."/>
            <person name="Palmer L.E."/>
            <person name="de la Bastide M."/>
            <person name="Spiegel L."/>
            <person name="Nascimento L."/>
            <person name="Zutavern T."/>
            <person name="O'Shaughnessy A."/>
            <person name="Dike S."/>
            <person name="Dedhia N."/>
            <person name="Preston R."/>
            <person name="Balija V."/>
            <person name="McCombie W.R."/>
            <person name="Chow T."/>
            <person name="Chen H."/>
            <person name="Chung M."/>
            <person name="Chen C."/>
            <person name="Shaw J."/>
            <person name="Wu H."/>
            <person name="Hsiao K."/>
            <person name="Chao Y."/>
            <person name="Chu M."/>
            <person name="Cheng C."/>
            <person name="Hour A."/>
            <person name="Lee P."/>
            <person name="Lin S."/>
            <person name="Lin Y."/>
            <person name="Liou J."/>
            <person name="Liu S."/>
            <person name="Hsing Y."/>
            <person name="Raghuvanshi S."/>
            <person name="Mohanty A."/>
            <person name="Bharti A.K."/>
            <person name="Gaur A."/>
            <person name="Gupta V."/>
            <person name="Kumar D."/>
            <person name="Ravi V."/>
            <person name="Vij S."/>
            <person name="Kapur A."/>
            <person name="Khurana P."/>
            <person name="Khurana P."/>
            <person name="Khurana J.P."/>
            <person name="Tyagi A.K."/>
            <person name="Gaikwad K."/>
            <person name="Singh A."/>
            <person name="Dalal V."/>
            <person name="Srivastava S."/>
            <person name="Dixit A."/>
            <person name="Pal A.K."/>
            <person name="Ghazi I.A."/>
            <person name="Yadav M."/>
            <person name="Pandit A."/>
            <person name="Bhargava A."/>
            <person name="Sureshbabu K."/>
            <person name="Batra K."/>
            <person name="Sharma T.R."/>
            <person name="Mohapatra T."/>
            <person name="Singh N.K."/>
            <person name="Messing J."/>
            <person name="Nelson A.B."/>
            <person name="Fuks G."/>
            <person name="Kavchok S."/>
            <person name="Keizer G."/>
            <person name="Linton E."/>
            <person name="Llaca V."/>
            <person name="Song R."/>
            <person name="Tanyolac B."/>
            <person name="Young S."/>
            <person name="Ho-Il K."/>
            <person name="Hahn J.H."/>
            <person name="Sangsakoo G."/>
            <person name="Vanavichit A."/>
            <person name="de Mattos Luiz.A.T."/>
            <person name="Zimmer P.D."/>
            <person name="Malone G."/>
            <person name="Dellagostin O."/>
            <person name="de Oliveira A.C."/>
            <person name="Bevan M."/>
            <person name="Bancroft I."/>
            <person name="Minx P."/>
            <person name="Cordum H."/>
            <person name="Wilson R."/>
            <person name="Cheng Z."/>
            <person name="Jin W."/>
            <person name="Jiang J."/>
            <person name="Leong S.A."/>
            <person name="Iwama H."/>
            <person name="Gojobori T."/>
            <person name="Itoh T."/>
            <person name="Niimura Y."/>
            <person name="Fujii Y."/>
            <person name="Habara T."/>
            <person name="Sakai H."/>
            <person name="Sato Y."/>
            <person name="Wilson G."/>
            <person name="Kumar K."/>
            <person name="McCouch S."/>
            <person name="Juretic N."/>
            <person name="Hoen D."/>
            <person name="Wright S."/>
            <person name="Bruskiewich R."/>
            <person name="Bureau T."/>
            <person name="Miyao A."/>
            <person name="Hirochika H."/>
            <person name="Nishikawa T."/>
            <person name="Kadowaki K."/>
            <person name="Sugiura M."/>
            <person name="Burr B."/>
            <person name="Sasaki T."/>
        </authorList>
    </citation>
    <scope>NUCLEOTIDE SEQUENCE [LARGE SCALE GENOMIC DNA]</scope>
    <source>
        <strain evidence="4">cv. Nipponbare</strain>
    </source>
</reference>
<reference evidence="3 4" key="3">
    <citation type="journal article" date="2013" name="Rice">
        <title>Improvement of the Oryza sativa Nipponbare reference genome using next generation sequence and optical map data.</title>
        <authorList>
            <person name="Kawahara Y."/>
            <person name="de la Bastide M."/>
            <person name="Hamilton J.P."/>
            <person name="Kanamori H."/>
            <person name="McCombie W.R."/>
            <person name="Ouyang S."/>
            <person name="Schwartz D.C."/>
            <person name="Tanaka T."/>
            <person name="Wu J."/>
            <person name="Zhou S."/>
            <person name="Childs K.L."/>
            <person name="Davidson R.M."/>
            <person name="Lin H."/>
            <person name="Quesada-Ocampo L."/>
            <person name="Vaillancourt B."/>
            <person name="Sakai H."/>
            <person name="Lee S.S."/>
            <person name="Kim J."/>
            <person name="Numa H."/>
            <person name="Itoh T."/>
            <person name="Buell C.R."/>
            <person name="Matsumoto T."/>
        </authorList>
    </citation>
    <scope>NUCLEOTIDE SEQUENCE [LARGE SCALE GENOMIC DNA]</scope>
    <source>
        <strain evidence="4">cv. Nipponbare</strain>
    </source>
</reference>
<keyword evidence="2" id="KW-0812">Transmembrane</keyword>
<feature type="transmembrane region" description="Helical" evidence="2">
    <location>
        <begin position="62"/>
        <end position="83"/>
    </location>
</feature>
<feature type="compositionally biased region" description="Low complexity" evidence="1">
    <location>
        <begin position="32"/>
        <end position="44"/>
    </location>
</feature>
<keyword evidence="2" id="KW-0472">Membrane</keyword>
<dbReference type="Proteomes" id="UP000059680">
    <property type="component" value="Chromosome 2"/>
</dbReference>
<dbReference type="Gramene" id="Os02t0660100-00">
    <property type="protein sequence ID" value="Os02t0660100-00"/>
    <property type="gene ID" value="Os02g0660100"/>
</dbReference>
<keyword evidence="2" id="KW-1133">Transmembrane helix</keyword>
<protein>
    <submittedName>
        <fullName evidence="3">Os02g0660100 protein</fullName>
    </submittedName>
</protein>
<name>A0A0P0VMR2_ORYSJ</name>
<dbReference type="PaxDb" id="39947-A0A0P0VMR2"/>
<evidence type="ECO:0000313" key="3">
    <source>
        <dbReference type="EMBL" id="BAS80135.1"/>
    </source>
</evidence>
<gene>
    <name evidence="3" type="ordered locus">Os02g0660100</name>
    <name evidence="3" type="ORF">OSNPB_020660100</name>
</gene>
<sequence>MVKVRVTSGCGVDGGGGHERRRRCRRGRPRADAASSAGAAMSGRGVIGRGGNEWTRALARCYSISLFLCSCSSLFFLILASSCKHLFFLINWRCYLFFLQV</sequence>
<feature type="region of interest" description="Disordered" evidence="1">
    <location>
        <begin position="1"/>
        <end position="44"/>
    </location>
</feature>
<organism evidence="3 4">
    <name type="scientific">Oryza sativa subsp. japonica</name>
    <name type="common">Rice</name>
    <dbReference type="NCBI Taxonomy" id="39947"/>
    <lineage>
        <taxon>Eukaryota</taxon>
        <taxon>Viridiplantae</taxon>
        <taxon>Streptophyta</taxon>
        <taxon>Embryophyta</taxon>
        <taxon>Tracheophyta</taxon>
        <taxon>Spermatophyta</taxon>
        <taxon>Magnoliopsida</taxon>
        <taxon>Liliopsida</taxon>
        <taxon>Poales</taxon>
        <taxon>Poaceae</taxon>
        <taxon>BOP clade</taxon>
        <taxon>Oryzoideae</taxon>
        <taxon>Oryzeae</taxon>
        <taxon>Oryzinae</taxon>
        <taxon>Oryza</taxon>
        <taxon>Oryza sativa</taxon>
    </lineage>
</organism>
<evidence type="ECO:0000256" key="2">
    <source>
        <dbReference type="SAM" id="Phobius"/>
    </source>
</evidence>
<dbReference type="InParanoid" id="A0A0P0VMR2"/>
<reference evidence="3 4" key="2">
    <citation type="journal article" date="2013" name="Plant Cell Physiol.">
        <title>Rice Annotation Project Database (RAP-DB): an integrative and interactive database for rice genomics.</title>
        <authorList>
            <person name="Sakai H."/>
            <person name="Lee S.S."/>
            <person name="Tanaka T."/>
            <person name="Numa H."/>
            <person name="Kim J."/>
            <person name="Kawahara Y."/>
            <person name="Wakimoto H."/>
            <person name="Yang C.C."/>
            <person name="Iwamoto M."/>
            <person name="Abe T."/>
            <person name="Yamada Y."/>
            <person name="Muto A."/>
            <person name="Inokuchi H."/>
            <person name="Ikemura T."/>
            <person name="Matsumoto T."/>
            <person name="Sasaki T."/>
            <person name="Itoh T."/>
        </authorList>
    </citation>
    <scope>NUCLEOTIDE SEQUENCE [LARGE SCALE GENOMIC DNA]</scope>
    <source>
        <strain evidence="4">cv. Nipponbare</strain>
    </source>
</reference>
<dbReference type="EMBL" id="AP014958">
    <property type="protein sequence ID" value="BAS80135.1"/>
    <property type="molecule type" value="Genomic_DNA"/>
</dbReference>